<dbReference type="PRINTS" id="PR00821">
    <property type="entry name" value="TAGLIPASE"/>
</dbReference>
<gene>
    <name evidence="8" type="primary">LOC112685009</name>
</gene>
<comment type="subcellular location">
    <subcellularLocation>
        <location evidence="1">Secreted</location>
    </subcellularLocation>
</comment>
<evidence type="ECO:0000313" key="7">
    <source>
        <dbReference type="Proteomes" id="UP000694846"/>
    </source>
</evidence>
<evidence type="ECO:0000313" key="8">
    <source>
        <dbReference type="RefSeq" id="XP_025412547.1"/>
    </source>
</evidence>
<dbReference type="Pfam" id="PF00151">
    <property type="entry name" value="Lipase"/>
    <property type="match status" value="1"/>
</dbReference>
<dbReference type="GeneID" id="112685009"/>
<evidence type="ECO:0000256" key="3">
    <source>
        <dbReference type="ARBA" id="ARBA00022525"/>
    </source>
</evidence>
<feature type="domain" description="Lipase" evidence="6">
    <location>
        <begin position="57"/>
        <end position="322"/>
    </location>
</feature>
<evidence type="ECO:0000256" key="2">
    <source>
        <dbReference type="ARBA" id="ARBA00010701"/>
    </source>
</evidence>
<dbReference type="SUPFAM" id="SSF53474">
    <property type="entry name" value="alpha/beta-Hydrolases"/>
    <property type="match status" value="1"/>
</dbReference>
<evidence type="ECO:0000256" key="1">
    <source>
        <dbReference type="ARBA" id="ARBA00004613"/>
    </source>
</evidence>
<protein>
    <submittedName>
        <fullName evidence="8">Lipase member H-B-like</fullName>
    </submittedName>
</protein>
<feature type="signal peptide" evidence="5">
    <location>
        <begin position="1"/>
        <end position="19"/>
    </location>
</feature>
<keyword evidence="5" id="KW-0732">Signal</keyword>
<organism evidence="7 8">
    <name type="scientific">Sipha flava</name>
    <name type="common">yellow sugarcane aphid</name>
    <dbReference type="NCBI Taxonomy" id="143950"/>
    <lineage>
        <taxon>Eukaryota</taxon>
        <taxon>Metazoa</taxon>
        <taxon>Ecdysozoa</taxon>
        <taxon>Arthropoda</taxon>
        <taxon>Hexapoda</taxon>
        <taxon>Insecta</taxon>
        <taxon>Pterygota</taxon>
        <taxon>Neoptera</taxon>
        <taxon>Paraneoptera</taxon>
        <taxon>Hemiptera</taxon>
        <taxon>Sternorrhyncha</taxon>
        <taxon>Aphidomorpha</taxon>
        <taxon>Aphidoidea</taxon>
        <taxon>Aphididae</taxon>
        <taxon>Sipha</taxon>
    </lineage>
</organism>
<dbReference type="OrthoDB" id="199913at2759"/>
<evidence type="ECO:0000256" key="4">
    <source>
        <dbReference type="RuleBase" id="RU004262"/>
    </source>
</evidence>
<dbReference type="InterPro" id="IPR013818">
    <property type="entry name" value="Lipase"/>
</dbReference>
<sequence length="333" mass="36590">MEIFAINVLLLLMLQLINALDQINENSSDTDEDVKYVYINGTRLDFLYWNSDLGNDKPIQITFGNESSILKYWIKDLPLKVITHGWLASDNNSTGVFVIKTAYVDTGGYNIITVDWSSIGNDIIYSIPARSTASVGAKIAEFLDNVVKVTNLRASDIHLIGHSLGAHVSGSCGSNFKSGKIGRITALDPAAPGFEYFSFNTKPLSSADAEYVDVIHTAAGSYGYMENLGHGDFFPNSGFAPQPGCISLIKMLDFISCSHSRAHELYTDSVYHKKSLIAVKCSTWSSFKDGKCENETRVFLGHDASPCARGKFFLETNKSSPYGLHFNNKTSSE</sequence>
<dbReference type="PANTHER" id="PTHR11610">
    <property type="entry name" value="LIPASE"/>
    <property type="match status" value="1"/>
</dbReference>
<evidence type="ECO:0000256" key="5">
    <source>
        <dbReference type="SAM" id="SignalP"/>
    </source>
</evidence>
<dbReference type="Proteomes" id="UP000694846">
    <property type="component" value="Unplaced"/>
</dbReference>
<reference evidence="8" key="1">
    <citation type="submission" date="2025-08" db="UniProtKB">
        <authorList>
            <consortium name="RefSeq"/>
        </authorList>
    </citation>
    <scope>IDENTIFICATION</scope>
    <source>
        <tissue evidence="8">Whole body</tissue>
    </source>
</reference>
<name>A0A8B8FPB6_9HEMI</name>
<evidence type="ECO:0000259" key="6">
    <source>
        <dbReference type="Pfam" id="PF00151"/>
    </source>
</evidence>
<comment type="similarity">
    <text evidence="2 4">Belongs to the AB hydrolase superfamily. Lipase family.</text>
</comment>
<dbReference type="GO" id="GO:0016298">
    <property type="term" value="F:lipase activity"/>
    <property type="evidence" value="ECO:0007669"/>
    <property type="project" value="InterPro"/>
</dbReference>
<keyword evidence="3" id="KW-0964">Secreted</keyword>
<proteinExistence type="inferred from homology"/>
<dbReference type="GO" id="GO:0005615">
    <property type="term" value="C:extracellular space"/>
    <property type="evidence" value="ECO:0007669"/>
    <property type="project" value="TreeGrafter"/>
</dbReference>
<dbReference type="AlphaFoldDB" id="A0A8B8FPB6"/>
<accession>A0A8B8FPB6</accession>
<feature type="chain" id="PRO_5034289746" evidence="5">
    <location>
        <begin position="20"/>
        <end position="333"/>
    </location>
</feature>
<dbReference type="InterPro" id="IPR029058">
    <property type="entry name" value="AB_hydrolase_fold"/>
</dbReference>
<dbReference type="GO" id="GO:0016042">
    <property type="term" value="P:lipid catabolic process"/>
    <property type="evidence" value="ECO:0007669"/>
    <property type="project" value="TreeGrafter"/>
</dbReference>
<dbReference type="InterPro" id="IPR033906">
    <property type="entry name" value="Lipase_N"/>
</dbReference>
<dbReference type="RefSeq" id="XP_025412547.1">
    <property type="nucleotide sequence ID" value="XM_025556762.1"/>
</dbReference>
<dbReference type="InterPro" id="IPR000734">
    <property type="entry name" value="TAG_lipase"/>
</dbReference>
<dbReference type="Gene3D" id="3.40.50.1820">
    <property type="entry name" value="alpha/beta hydrolase"/>
    <property type="match status" value="1"/>
</dbReference>
<keyword evidence="7" id="KW-1185">Reference proteome</keyword>
<dbReference type="CDD" id="cd00707">
    <property type="entry name" value="Pancreat_lipase_like"/>
    <property type="match status" value="1"/>
</dbReference>